<gene>
    <name evidence="2" type="ORF">DL546_001805</name>
</gene>
<dbReference type="AlphaFoldDB" id="A0A420YAC0"/>
<dbReference type="EMBL" id="QVQW01000026">
    <property type="protein sequence ID" value="RKU44816.1"/>
    <property type="molecule type" value="Genomic_DNA"/>
</dbReference>
<evidence type="ECO:0000313" key="3">
    <source>
        <dbReference type="Proteomes" id="UP000275385"/>
    </source>
</evidence>
<name>A0A420YAC0_9PEZI</name>
<dbReference type="OrthoDB" id="4840990at2759"/>
<sequence length="126" mass="14383">MISFLPTYELSLFQRLLLIWLFIICGLVLAVQASQRYAQNPSKKWFLTPDTKPYWYTFYVFVAFLLVQISHGVLMWNFGGVLGGYEEMLLDGIWMALLGVECLMVAGVVVRRLAAAVKTKEKVKAQ</sequence>
<reference evidence="2 3" key="1">
    <citation type="submission" date="2018-08" db="EMBL/GenBank/DDBJ databases">
        <title>Draft genome of the lignicolous fungus Coniochaeta pulveracea.</title>
        <authorList>
            <person name="Borstlap C.J."/>
            <person name="De Witt R.N."/>
            <person name="Botha A."/>
            <person name="Volschenk H."/>
        </authorList>
    </citation>
    <scope>NUCLEOTIDE SEQUENCE [LARGE SCALE GENOMIC DNA]</scope>
    <source>
        <strain evidence="2 3">CAB683</strain>
    </source>
</reference>
<dbReference type="Proteomes" id="UP000275385">
    <property type="component" value="Unassembled WGS sequence"/>
</dbReference>
<proteinExistence type="predicted"/>
<accession>A0A420YAC0</accession>
<keyword evidence="1" id="KW-0472">Membrane</keyword>
<organism evidence="2 3">
    <name type="scientific">Coniochaeta pulveracea</name>
    <dbReference type="NCBI Taxonomy" id="177199"/>
    <lineage>
        <taxon>Eukaryota</taxon>
        <taxon>Fungi</taxon>
        <taxon>Dikarya</taxon>
        <taxon>Ascomycota</taxon>
        <taxon>Pezizomycotina</taxon>
        <taxon>Sordariomycetes</taxon>
        <taxon>Sordariomycetidae</taxon>
        <taxon>Coniochaetales</taxon>
        <taxon>Coniochaetaceae</taxon>
        <taxon>Coniochaeta</taxon>
    </lineage>
</organism>
<protein>
    <submittedName>
        <fullName evidence="2">Uncharacterized protein</fullName>
    </submittedName>
</protein>
<keyword evidence="3" id="KW-1185">Reference proteome</keyword>
<keyword evidence="1" id="KW-0812">Transmembrane</keyword>
<keyword evidence="1" id="KW-1133">Transmembrane helix</keyword>
<feature type="transmembrane region" description="Helical" evidence="1">
    <location>
        <begin position="12"/>
        <end position="33"/>
    </location>
</feature>
<comment type="caution">
    <text evidence="2">The sequence shown here is derived from an EMBL/GenBank/DDBJ whole genome shotgun (WGS) entry which is preliminary data.</text>
</comment>
<feature type="transmembrane region" description="Helical" evidence="1">
    <location>
        <begin position="54"/>
        <end position="73"/>
    </location>
</feature>
<feature type="transmembrane region" description="Helical" evidence="1">
    <location>
        <begin position="93"/>
        <end position="114"/>
    </location>
</feature>
<evidence type="ECO:0000313" key="2">
    <source>
        <dbReference type="EMBL" id="RKU44816.1"/>
    </source>
</evidence>
<evidence type="ECO:0000256" key="1">
    <source>
        <dbReference type="SAM" id="Phobius"/>
    </source>
</evidence>